<sequence>MFWILLHVSLLVPAVQMLVLNGSTEVWTRSNLSLPTANTTRGDELTDQYQLNRTTTAAPQTGNMTLNGTFDPRTSTKQTSTKQTSQFKESLWARVLVSAVVVLVLMASGGLCCYFRHNFIKGCSKSIKADSGQLFVLLPCKSNVRLPSDARVEWTDRHGNKVHVYQILCSEPEKQIQFYRNRTKMSADPLQTGDLSLTLRIPTGADTDTYTCCVYSHRKRVLMKTRVRLQVKGQLMGWVQQVEVGSGADKVLLPCHTSAELFKSCKVEWKDSENQIVHVFQDGSDHLENQDRFYRNRTELNKDWTQTGDLTLTLKHLTYEDSNIYICSIFSQEGNILYKKQVQLKVEDCQVEVEEGAESVQLPFKVAPDLLRGARIVWWRYDPKPVVIVHVFRYLSDQLQEQDHHYRTRTKMNEDLLQTGDISLTLIRPAANAEESYRCGVWRKTKLVAWTTVLLKFKGGAHVQDEGPIIRDRSNSIDMTPLMSAESNDSLLDALRLNVNAKRTGDGSSNRKWTTKQGILATAAAVVVSLQVLENLGEESRLGVEAQHVGAPTPDDLQRSLPEDVAARLHQERLHGVGDLVAQTVQNLTCQPCSSSARSTFLSQTTIRLDGNSFSLTQRRRRKSDRQRRSSPVEACRFQTAEEEEEEFIRWDKVLVPD</sequence>
<keyword evidence="5" id="KW-0732">Signal</keyword>
<gene>
    <name evidence="7" type="ORF">CCH79_00017256</name>
</gene>
<dbReference type="SMART" id="SM00409">
    <property type="entry name" value="IG"/>
    <property type="match status" value="2"/>
</dbReference>
<evidence type="ECO:0000256" key="2">
    <source>
        <dbReference type="ARBA" id="ARBA00023136"/>
    </source>
</evidence>
<evidence type="ECO:0000313" key="7">
    <source>
        <dbReference type="EMBL" id="PWA33804.1"/>
    </source>
</evidence>
<evidence type="ECO:0000256" key="5">
    <source>
        <dbReference type="SAM" id="SignalP"/>
    </source>
</evidence>
<organism evidence="7 8">
    <name type="scientific">Gambusia affinis</name>
    <name type="common">Western mosquitofish</name>
    <name type="synonym">Heterandria affinis</name>
    <dbReference type="NCBI Taxonomy" id="33528"/>
    <lineage>
        <taxon>Eukaryota</taxon>
        <taxon>Metazoa</taxon>
        <taxon>Chordata</taxon>
        <taxon>Craniata</taxon>
        <taxon>Vertebrata</taxon>
        <taxon>Euteleostomi</taxon>
        <taxon>Actinopterygii</taxon>
        <taxon>Neopterygii</taxon>
        <taxon>Teleostei</taxon>
        <taxon>Neoteleostei</taxon>
        <taxon>Acanthomorphata</taxon>
        <taxon>Ovalentaria</taxon>
        <taxon>Atherinomorphae</taxon>
        <taxon>Cyprinodontiformes</taxon>
        <taxon>Poeciliidae</taxon>
        <taxon>Poeciliinae</taxon>
        <taxon>Gambusia</taxon>
    </lineage>
</organism>
<dbReference type="InterPro" id="IPR036179">
    <property type="entry name" value="Ig-like_dom_sf"/>
</dbReference>
<feature type="chain" id="PRO_5016333812" description="Ig-like domain-containing protein" evidence="5">
    <location>
        <begin position="18"/>
        <end position="658"/>
    </location>
</feature>
<feature type="domain" description="Ig-like" evidence="6">
    <location>
        <begin position="225"/>
        <end position="343"/>
    </location>
</feature>
<dbReference type="PROSITE" id="PS50835">
    <property type="entry name" value="IG_LIKE"/>
    <property type="match status" value="2"/>
</dbReference>
<evidence type="ECO:0000256" key="1">
    <source>
        <dbReference type="ARBA" id="ARBA00004370"/>
    </source>
</evidence>
<dbReference type="InterPro" id="IPR003599">
    <property type="entry name" value="Ig_sub"/>
</dbReference>
<feature type="region of interest" description="Disordered" evidence="4">
    <location>
        <begin position="58"/>
        <end position="81"/>
    </location>
</feature>
<accession>A0A315WDN7</accession>
<evidence type="ECO:0000313" key="8">
    <source>
        <dbReference type="Proteomes" id="UP000250572"/>
    </source>
</evidence>
<evidence type="ECO:0000259" key="6">
    <source>
        <dbReference type="PROSITE" id="PS50835"/>
    </source>
</evidence>
<evidence type="ECO:0000256" key="4">
    <source>
        <dbReference type="SAM" id="MobiDB-lite"/>
    </source>
</evidence>
<dbReference type="InterPro" id="IPR013106">
    <property type="entry name" value="Ig_V-set"/>
</dbReference>
<feature type="signal peptide" evidence="5">
    <location>
        <begin position="1"/>
        <end position="17"/>
    </location>
</feature>
<dbReference type="SMART" id="SM00406">
    <property type="entry name" value="IGv"/>
    <property type="match status" value="2"/>
</dbReference>
<dbReference type="InterPro" id="IPR050504">
    <property type="entry name" value="IgSF_BTN/MOG"/>
</dbReference>
<dbReference type="InterPro" id="IPR007110">
    <property type="entry name" value="Ig-like_dom"/>
</dbReference>
<dbReference type="Proteomes" id="UP000250572">
    <property type="component" value="Unassembled WGS sequence"/>
</dbReference>
<dbReference type="AlphaFoldDB" id="A0A315WDN7"/>
<keyword evidence="8" id="KW-1185">Reference proteome</keyword>
<dbReference type="GO" id="GO:0001817">
    <property type="term" value="P:regulation of cytokine production"/>
    <property type="evidence" value="ECO:0007669"/>
    <property type="project" value="TreeGrafter"/>
</dbReference>
<feature type="compositionally biased region" description="Polar residues" evidence="4">
    <location>
        <begin position="58"/>
        <end position="68"/>
    </location>
</feature>
<dbReference type="EMBL" id="NHOQ01000017">
    <property type="protein sequence ID" value="PWA33804.1"/>
    <property type="molecule type" value="Genomic_DNA"/>
</dbReference>
<dbReference type="Gene3D" id="2.60.40.10">
    <property type="entry name" value="Immunoglobulins"/>
    <property type="match status" value="3"/>
</dbReference>
<name>A0A315WDN7_GAMAF</name>
<feature type="domain" description="Ig-like" evidence="6">
    <location>
        <begin position="132"/>
        <end position="222"/>
    </location>
</feature>
<dbReference type="GO" id="GO:0005102">
    <property type="term" value="F:signaling receptor binding"/>
    <property type="evidence" value="ECO:0007669"/>
    <property type="project" value="TreeGrafter"/>
</dbReference>
<dbReference type="PANTHER" id="PTHR24100">
    <property type="entry name" value="BUTYROPHILIN"/>
    <property type="match status" value="1"/>
</dbReference>
<protein>
    <recommendedName>
        <fullName evidence="6">Ig-like domain-containing protein</fullName>
    </recommendedName>
</protein>
<reference evidence="7 8" key="1">
    <citation type="journal article" date="2018" name="G3 (Bethesda)">
        <title>A High-Quality Reference Genome for the Invasive Mosquitofish Gambusia affinis Using a Chicago Library.</title>
        <authorList>
            <person name="Hoffberg S.L."/>
            <person name="Troendle N.J."/>
            <person name="Glenn T.C."/>
            <person name="Mahmud O."/>
            <person name="Louha S."/>
            <person name="Chalopin D."/>
            <person name="Bennetzen J.L."/>
            <person name="Mauricio R."/>
        </authorList>
    </citation>
    <scope>NUCLEOTIDE SEQUENCE [LARGE SCALE GENOMIC DNA]</scope>
    <source>
        <strain evidence="7">NE01/NJP1002.9</strain>
        <tissue evidence="7">Muscle</tissue>
    </source>
</reference>
<comment type="caution">
    <text evidence="7">The sequence shown here is derived from an EMBL/GenBank/DDBJ whole genome shotgun (WGS) entry which is preliminary data.</text>
</comment>
<dbReference type="SUPFAM" id="SSF48726">
    <property type="entry name" value="Immunoglobulin"/>
    <property type="match status" value="2"/>
</dbReference>
<dbReference type="STRING" id="33528.ENSGAFP00000000085"/>
<dbReference type="PANTHER" id="PTHR24100:SF151">
    <property type="entry name" value="ICOS LIGAND"/>
    <property type="match status" value="1"/>
</dbReference>
<evidence type="ECO:0000256" key="3">
    <source>
        <dbReference type="ARBA" id="ARBA00023319"/>
    </source>
</evidence>
<proteinExistence type="predicted"/>
<comment type="subcellular location">
    <subcellularLocation>
        <location evidence="1">Membrane</location>
    </subcellularLocation>
</comment>
<dbReference type="GO" id="GO:0009897">
    <property type="term" value="C:external side of plasma membrane"/>
    <property type="evidence" value="ECO:0007669"/>
    <property type="project" value="TreeGrafter"/>
</dbReference>
<dbReference type="GO" id="GO:0050852">
    <property type="term" value="P:T cell receptor signaling pathway"/>
    <property type="evidence" value="ECO:0007669"/>
    <property type="project" value="TreeGrafter"/>
</dbReference>
<keyword evidence="2" id="KW-0472">Membrane</keyword>
<keyword evidence="3" id="KW-0393">Immunoglobulin domain</keyword>
<dbReference type="Pfam" id="PF07686">
    <property type="entry name" value="V-set"/>
    <property type="match status" value="1"/>
</dbReference>
<dbReference type="InterPro" id="IPR013783">
    <property type="entry name" value="Ig-like_fold"/>
</dbReference>